<keyword evidence="2" id="KW-1185">Reference proteome</keyword>
<reference evidence="1 2" key="2">
    <citation type="journal article" date="2019" name="G3 (Bethesda)">
        <title>Hybrid Assembly of the Genome of the Entomopathogenic Nematode Steinernema carpocapsae Identifies the X-Chromosome.</title>
        <authorList>
            <person name="Serra L."/>
            <person name="Macchietto M."/>
            <person name="Macias-Munoz A."/>
            <person name="McGill C.J."/>
            <person name="Rodriguez I.M."/>
            <person name="Rodriguez B."/>
            <person name="Murad R."/>
            <person name="Mortazavi A."/>
        </authorList>
    </citation>
    <scope>NUCLEOTIDE SEQUENCE [LARGE SCALE GENOMIC DNA]</scope>
    <source>
        <strain evidence="1 2">ALL</strain>
    </source>
</reference>
<dbReference type="AlphaFoldDB" id="A0A4U5M1B9"/>
<proteinExistence type="predicted"/>
<evidence type="ECO:0000313" key="1">
    <source>
        <dbReference type="EMBL" id="TKR62093.1"/>
    </source>
</evidence>
<sequence>MFTISLRYGPTLNLKANYLTKSPIFASPNNSIGTFHSSSNGTQQKMADRIGFNFRFSDPDRIGSKLDPFLNVSAY</sequence>
<dbReference type="EMBL" id="AZBU02000010">
    <property type="protein sequence ID" value="TKR62093.1"/>
    <property type="molecule type" value="Genomic_DNA"/>
</dbReference>
<name>A0A4U5M1B9_STECR</name>
<gene>
    <name evidence="1" type="ORF">L596_026098</name>
</gene>
<organism evidence="1 2">
    <name type="scientific">Steinernema carpocapsae</name>
    <name type="common">Entomopathogenic nematode</name>
    <dbReference type="NCBI Taxonomy" id="34508"/>
    <lineage>
        <taxon>Eukaryota</taxon>
        <taxon>Metazoa</taxon>
        <taxon>Ecdysozoa</taxon>
        <taxon>Nematoda</taxon>
        <taxon>Chromadorea</taxon>
        <taxon>Rhabditida</taxon>
        <taxon>Tylenchina</taxon>
        <taxon>Panagrolaimomorpha</taxon>
        <taxon>Strongyloidoidea</taxon>
        <taxon>Steinernematidae</taxon>
        <taxon>Steinernema</taxon>
    </lineage>
</organism>
<comment type="caution">
    <text evidence="1">The sequence shown here is derived from an EMBL/GenBank/DDBJ whole genome shotgun (WGS) entry which is preliminary data.</text>
</comment>
<accession>A0A4U5M1B9</accession>
<protein>
    <submittedName>
        <fullName evidence="1">Uncharacterized protein</fullName>
    </submittedName>
</protein>
<dbReference type="Proteomes" id="UP000298663">
    <property type="component" value="Unassembled WGS sequence"/>
</dbReference>
<evidence type="ECO:0000313" key="2">
    <source>
        <dbReference type="Proteomes" id="UP000298663"/>
    </source>
</evidence>
<reference evidence="1 2" key="1">
    <citation type="journal article" date="2015" name="Genome Biol.">
        <title>Comparative genomics of Steinernema reveals deeply conserved gene regulatory networks.</title>
        <authorList>
            <person name="Dillman A.R."/>
            <person name="Macchietto M."/>
            <person name="Porter C.F."/>
            <person name="Rogers A."/>
            <person name="Williams B."/>
            <person name="Antoshechkin I."/>
            <person name="Lee M.M."/>
            <person name="Goodwin Z."/>
            <person name="Lu X."/>
            <person name="Lewis E.E."/>
            <person name="Goodrich-Blair H."/>
            <person name="Stock S.P."/>
            <person name="Adams B.J."/>
            <person name="Sternberg P.W."/>
            <person name="Mortazavi A."/>
        </authorList>
    </citation>
    <scope>NUCLEOTIDE SEQUENCE [LARGE SCALE GENOMIC DNA]</scope>
    <source>
        <strain evidence="1 2">ALL</strain>
    </source>
</reference>